<dbReference type="Pfam" id="PF23838">
    <property type="entry name" value="DUF7208"/>
    <property type="match status" value="1"/>
</dbReference>
<accession>A0AAU7PF28</accession>
<sequence>MEHVTRTLWFSDLQSAMVRGAAYKWLKYTTLNEKFNVLAQQYPGAGAYTKLGYIALGRGGLGMETGADGSQYPKILQHKSTDAALFNHMPFSLRALDNDLPAQYRARYALRQQVEYNGNAYWAYWLKRVDFSQADTDLFLKQTLADGSVTTTDVVPDESNLNPTPTDLTESGTNLLSGYSVIASTIISLPLDDFDIAEIRAASQIITQSADRAIVSELALCTGADTVINAPSGTGTFSFTEALGVQIATFVQALYPLDYINESLTDNLELGISEPLFQLEGVNA</sequence>
<dbReference type="EMBL" id="PP856017">
    <property type="protein sequence ID" value="XBS47615.1"/>
    <property type="molecule type" value="Genomic_DNA"/>
</dbReference>
<proteinExistence type="predicted"/>
<evidence type="ECO:0000313" key="1">
    <source>
        <dbReference type="EMBL" id="XBS47615.1"/>
    </source>
</evidence>
<evidence type="ECO:0008006" key="2">
    <source>
        <dbReference type="Google" id="ProtNLM"/>
    </source>
</evidence>
<reference evidence="1" key="1">
    <citation type="submission" date="2024-05" db="EMBL/GenBank/DDBJ databases">
        <title>Isolation and characterization of the novel Burkholderia jumbo bacteriophage Surprise13.</title>
        <authorList>
            <person name="Supina B.S.I."/>
            <person name="Dennis J."/>
        </authorList>
    </citation>
    <scope>NUCLEOTIDE SEQUENCE</scope>
</reference>
<protein>
    <recommendedName>
        <fullName evidence="2">Virion structural protein</fullName>
    </recommendedName>
</protein>
<name>A0AAU7PF28_9VIRU</name>
<dbReference type="InterPro" id="IPR055632">
    <property type="entry name" value="DUF7208"/>
</dbReference>
<organism evidence="1">
    <name type="scientific">Burkholderia phage vB_BgluM-SURPRISE13</name>
    <dbReference type="NCBI Taxonomy" id="3159457"/>
    <lineage>
        <taxon>Viruses</taxon>
    </lineage>
</organism>
<gene>
    <name evidence="1" type="ORF">SURPRISE13_100</name>
</gene>